<evidence type="ECO:0000256" key="11">
    <source>
        <dbReference type="SAM" id="Phobius"/>
    </source>
</evidence>
<dbReference type="Proteomes" id="UP001476247">
    <property type="component" value="Unassembled WGS sequence"/>
</dbReference>
<sequence>MGTFSNKPYGQKSALGPLAAQAKKRPFLVFGLPFLAIMVAGSFGLSQLTQTKFDHRDRRHTKVFQYAIYIPVAKEEALGMDKNRRKLSLQEEYFRLQAQTDDEWEQVRITRPPGTEQ</sequence>
<comment type="function">
    <text evidence="1">Required for the assembly of the mitochondrial respiratory chain complex IV (CIV), also known as cytochrome c oxidase. May participate in merging the COX1 and COX2 assembly lines.</text>
</comment>
<proteinExistence type="inferred from homology"/>
<gene>
    <name evidence="12" type="ORF">HPULCUR_003078</name>
</gene>
<accession>A0ABP9XSF4</accession>
<evidence type="ECO:0000313" key="13">
    <source>
        <dbReference type="Proteomes" id="UP001476247"/>
    </source>
</evidence>
<dbReference type="PANTHER" id="PTHR17130:SF14">
    <property type="entry name" value="CYTOCHROME C OXIDASE ASSEMBLY PROTEIN COX16 HOMOLOG, MITOCHONDRIAL"/>
    <property type="match status" value="1"/>
</dbReference>
<keyword evidence="8 11" id="KW-1133">Transmembrane helix</keyword>
<feature type="transmembrane region" description="Helical" evidence="11">
    <location>
        <begin position="27"/>
        <end position="49"/>
    </location>
</feature>
<evidence type="ECO:0000256" key="7">
    <source>
        <dbReference type="ARBA" id="ARBA00022792"/>
    </source>
</evidence>
<keyword evidence="7" id="KW-0999">Mitochondrion inner membrane</keyword>
<name>A0ABP9XSF4_9FUNG</name>
<evidence type="ECO:0000256" key="4">
    <source>
        <dbReference type="ARBA" id="ARBA00015368"/>
    </source>
</evidence>
<comment type="caution">
    <text evidence="12">The sequence shown here is derived from an EMBL/GenBank/DDBJ whole genome shotgun (WGS) entry which is preliminary data.</text>
</comment>
<evidence type="ECO:0000313" key="12">
    <source>
        <dbReference type="EMBL" id="GAA5797686.1"/>
    </source>
</evidence>
<reference evidence="12 13" key="1">
    <citation type="submission" date="2024-04" db="EMBL/GenBank/DDBJ databases">
        <title>genome sequences of Mucor flavus KT1a and Helicostylum pulchrum KT1b strains isolation_sourced from the surface of a dry-aged beef.</title>
        <authorList>
            <person name="Toyotome T."/>
            <person name="Hosono M."/>
            <person name="Torimaru M."/>
            <person name="Fukuda K."/>
            <person name="Mikami N."/>
        </authorList>
    </citation>
    <scope>NUCLEOTIDE SEQUENCE [LARGE SCALE GENOMIC DNA]</scope>
    <source>
        <strain evidence="12 13">KT1b</strain>
    </source>
</reference>
<evidence type="ECO:0000256" key="6">
    <source>
        <dbReference type="ARBA" id="ARBA00022692"/>
    </source>
</evidence>
<keyword evidence="9" id="KW-0496">Mitochondrion</keyword>
<dbReference type="InterPro" id="IPR020164">
    <property type="entry name" value="Cyt_c_Oxase_assmbl_COX16"/>
</dbReference>
<keyword evidence="6 11" id="KW-0812">Transmembrane</keyword>
<evidence type="ECO:0000256" key="3">
    <source>
        <dbReference type="ARBA" id="ARBA00008370"/>
    </source>
</evidence>
<comment type="similarity">
    <text evidence="3">Belongs to the COX16 family.</text>
</comment>
<dbReference type="EMBL" id="BAABUJ010000008">
    <property type="protein sequence ID" value="GAA5797686.1"/>
    <property type="molecule type" value="Genomic_DNA"/>
</dbReference>
<comment type="subcellular location">
    <subcellularLocation>
        <location evidence="2">Mitochondrion inner membrane</location>
        <topology evidence="2">Single-pass membrane protein</topology>
    </subcellularLocation>
</comment>
<protein>
    <recommendedName>
        <fullName evidence="4">Cytochrome c oxidase assembly protein COX16, mitochondrial</fullName>
    </recommendedName>
    <alternativeName>
        <fullName evidence="5">Cytochrome c oxidase assembly protein cox16, mitochondrial</fullName>
    </alternativeName>
</protein>
<evidence type="ECO:0000256" key="10">
    <source>
        <dbReference type="ARBA" id="ARBA00023136"/>
    </source>
</evidence>
<evidence type="ECO:0000256" key="8">
    <source>
        <dbReference type="ARBA" id="ARBA00022989"/>
    </source>
</evidence>
<evidence type="ECO:0000256" key="5">
    <source>
        <dbReference type="ARBA" id="ARBA00019222"/>
    </source>
</evidence>
<keyword evidence="13" id="KW-1185">Reference proteome</keyword>
<evidence type="ECO:0000256" key="9">
    <source>
        <dbReference type="ARBA" id="ARBA00023128"/>
    </source>
</evidence>
<evidence type="ECO:0000256" key="2">
    <source>
        <dbReference type="ARBA" id="ARBA00004434"/>
    </source>
</evidence>
<keyword evidence="10 11" id="KW-0472">Membrane</keyword>
<evidence type="ECO:0000256" key="1">
    <source>
        <dbReference type="ARBA" id="ARBA00002490"/>
    </source>
</evidence>
<dbReference type="PANTHER" id="PTHR17130">
    <property type="entry name" value="MITOCHONDRIAL OUTER MEMBRANE PROTEIN 25"/>
    <property type="match status" value="1"/>
</dbReference>
<dbReference type="Pfam" id="PF14138">
    <property type="entry name" value="COX16"/>
    <property type="match status" value="1"/>
</dbReference>
<organism evidence="12 13">
    <name type="scientific">Helicostylum pulchrum</name>
    <dbReference type="NCBI Taxonomy" id="562976"/>
    <lineage>
        <taxon>Eukaryota</taxon>
        <taxon>Fungi</taxon>
        <taxon>Fungi incertae sedis</taxon>
        <taxon>Mucoromycota</taxon>
        <taxon>Mucoromycotina</taxon>
        <taxon>Mucoromycetes</taxon>
        <taxon>Mucorales</taxon>
        <taxon>Mucorineae</taxon>
        <taxon>Mucoraceae</taxon>
        <taxon>Helicostylum</taxon>
    </lineage>
</organism>